<keyword evidence="3" id="KW-1185">Reference proteome</keyword>
<dbReference type="Proteomes" id="UP000306229">
    <property type="component" value="Chromosome"/>
</dbReference>
<name>A0A5B7TT71_9FLAO</name>
<dbReference type="InterPro" id="IPR011250">
    <property type="entry name" value="OMP/PagP_B-barrel"/>
</dbReference>
<evidence type="ECO:0000313" key="2">
    <source>
        <dbReference type="EMBL" id="QCX39580.1"/>
    </source>
</evidence>
<gene>
    <name evidence="2" type="ORF">FF125_14435</name>
</gene>
<dbReference type="AlphaFoldDB" id="A0A5B7TT71"/>
<reference evidence="2 3" key="1">
    <citation type="submission" date="2019-05" db="EMBL/GenBank/DDBJ databases">
        <title>Algicella ahnfeltiae gen. nov., sp. nov., a novel marine bacterium of the family Flavobacteriaceae isolated from a red alga.</title>
        <authorList>
            <person name="Nedashkovskaya O.I."/>
            <person name="Kukhlevskiy A.D."/>
            <person name="Kim S.-G."/>
            <person name="Zhukova N.V."/>
            <person name="Mikhailov V.V."/>
        </authorList>
    </citation>
    <scope>NUCLEOTIDE SEQUENCE [LARGE SCALE GENOMIC DNA]</scope>
    <source>
        <strain evidence="2 3">10Alg115</strain>
    </source>
</reference>
<dbReference type="RefSeq" id="WP_138950429.1">
    <property type="nucleotide sequence ID" value="NZ_CP040749.1"/>
</dbReference>
<protein>
    <submittedName>
        <fullName evidence="2">PorT family protein</fullName>
    </submittedName>
</protein>
<dbReference type="EMBL" id="CP040749">
    <property type="protein sequence ID" value="QCX39580.1"/>
    <property type="molecule type" value="Genomic_DNA"/>
</dbReference>
<dbReference type="InterPro" id="IPR025665">
    <property type="entry name" value="Beta-barrel_OMP_2"/>
</dbReference>
<dbReference type="Pfam" id="PF13568">
    <property type="entry name" value="OMP_b-brl_2"/>
    <property type="match status" value="1"/>
</dbReference>
<evidence type="ECO:0000313" key="3">
    <source>
        <dbReference type="Proteomes" id="UP000306229"/>
    </source>
</evidence>
<feature type="domain" description="Outer membrane protein beta-barrel" evidence="1">
    <location>
        <begin position="28"/>
        <end position="179"/>
    </location>
</feature>
<evidence type="ECO:0000259" key="1">
    <source>
        <dbReference type="Pfam" id="PF13568"/>
    </source>
</evidence>
<dbReference type="SUPFAM" id="SSF56925">
    <property type="entry name" value="OMPA-like"/>
    <property type="match status" value="1"/>
</dbReference>
<dbReference type="KEGG" id="fbe:FF125_14435"/>
<dbReference type="OrthoDB" id="947434at2"/>
<organism evidence="2 3">
    <name type="scientific">Aureibaculum algae</name>
    <dbReference type="NCBI Taxonomy" id="2584122"/>
    <lineage>
        <taxon>Bacteria</taxon>
        <taxon>Pseudomonadati</taxon>
        <taxon>Bacteroidota</taxon>
        <taxon>Flavobacteriia</taxon>
        <taxon>Flavobacteriales</taxon>
        <taxon>Flavobacteriaceae</taxon>
        <taxon>Aureibaculum</taxon>
    </lineage>
</organism>
<proteinExistence type="predicted"/>
<sequence length="198" mass="22079">MELIRKRIIIIGFMGFILSLSGQNQKQGTSTTGIKGGYNLAAVTYDGETETGQRHGFHLGVYGNSSINSLMAIQVEAMYSQQGYQLKNDSGTYTQKLNYINVPVMLQLYPIKQVFLEGGAQVGYAISHKETYDSSFNLFDAESDITPDRFDWGFNVGSGIKMDSGFSLGIRYHIGMGEIYDEGEPKNRMWQFSVGIDF</sequence>
<accession>A0A5B7TT71</accession>